<accession>A0A6N2N6K4</accession>
<organism evidence="1">
    <name type="scientific">Salix viminalis</name>
    <name type="common">Common osier</name>
    <name type="synonym">Basket willow</name>
    <dbReference type="NCBI Taxonomy" id="40686"/>
    <lineage>
        <taxon>Eukaryota</taxon>
        <taxon>Viridiplantae</taxon>
        <taxon>Streptophyta</taxon>
        <taxon>Embryophyta</taxon>
        <taxon>Tracheophyta</taxon>
        <taxon>Spermatophyta</taxon>
        <taxon>Magnoliopsida</taxon>
        <taxon>eudicotyledons</taxon>
        <taxon>Gunneridae</taxon>
        <taxon>Pentapetalae</taxon>
        <taxon>rosids</taxon>
        <taxon>fabids</taxon>
        <taxon>Malpighiales</taxon>
        <taxon>Salicaceae</taxon>
        <taxon>Saliceae</taxon>
        <taxon>Salix</taxon>
    </lineage>
</organism>
<evidence type="ECO:0000313" key="1">
    <source>
        <dbReference type="EMBL" id="VFU62574.1"/>
    </source>
</evidence>
<protein>
    <submittedName>
        <fullName evidence="1">Uncharacterized protein</fullName>
    </submittedName>
</protein>
<gene>
    <name evidence="1" type="ORF">SVIM_LOCUS473483</name>
</gene>
<proteinExistence type="predicted"/>
<dbReference type="AlphaFoldDB" id="A0A6N2N6K4"/>
<dbReference type="EMBL" id="CAADRP010002152">
    <property type="protein sequence ID" value="VFU62574.1"/>
    <property type="molecule type" value="Genomic_DNA"/>
</dbReference>
<sequence>MAVGVDEWRPVITSTVRADCDHKIGQMELNFRNGKRWTCSLCFKDNWCLQLMLKMAFSFCQNVALGLPLVR</sequence>
<reference evidence="1" key="1">
    <citation type="submission" date="2019-03" db="EMBL/GenBank/DDBJ databases">
        <authorList>
            <person name="Mank J."/>
            <person name="Almeida P."/>
        </authorList>
    </citation>
    <scope>NUCLEOTIDE SEQUENCE</scope>
    <source>
        <strain evidence="1">78183</strain>
    </source>
</reference>
<name>A0A6N2N6K4_SALVM</name>